<proteinExistence type="predicted"/>
<feature type="non-terminal residue" evidence="2">
    <location>
        <position position="1"/>
    </location>
</feature>
<feature type="non-terminal residue" evidence="2">
    <location>
        <position position="208"/>
    </location>
</feature>
<reference evidence="2" key="1">
    <citation type="submission" date="2023-10" db="EMBL/GenBank/DDBJ databases">
        <title>Genome assembly of Pristionchus species.</title>
        <authorList>
            <person name="Yoshida K."/>
            <person name="Sommer R.J."/>
        </authorList>
    </citation>
    <scope>NUCLEOTIDE SEQUENCE</scope>
    <source>
        <strain evidence="2">RS5133</strain>
    </source>
</reference>
<keyword evidence="1" id="KW-0812">Transmembrane</keyword>
<dbReference type="EMBL" id="BTSY01000004">
    <property type="protein sequence ID" value="GMT23729.1"/>
    <property type="molecule type" value="Genomic_DNA"/>
</dbReference>
<dbReference type="Pfam" id="PF10327">
    <property type="entry name" value="7TM_GPCR_Sri"/>
    <property type="match status" value="1"/>
</dbReference>
<dbReference type="InterPro" id="IPR053220">
    <property type="entry name" value="Nematode_rcpt-like_serp_H"/>
</dbReference>
<protein>
    <recommendedName>
        <fullName evidence="4">G protein-coupled receptor</fullName>
    </recommendedName>
</protein>
<dbReference type="PANTHER" id="PTHR22941:SF26">
    <property type="entry name" value="SERPENTINE RECEPTOR, CLASS H"/>
    <property type="match status" value="1"/>
</dbReference>
<evidence type="ECO:0000313" key="2">
    <source>
        <dbReference type="EMBL" id="GMT23729.1"/>
    </source>
</evidence>
<dbReference type="InterPro" id="IPR019429">
    <property type="entry name" value="7TM_GPCR_serpentine_rcpt_Sri"/>
</dbReference>
<name>A0AAV5VZB1_9BILA</name>
<dbReference type="AlphaFoldDB" id="A0AAV5VZB1"/>
<dbReference type="Proteomes" id="UP001432322">
    <property type="component" value="Unassembled WGS sequence"/>
</dbReference>
<feature type="transmembrane region" description="Helical" evidence="1">
    <location>
        <begin position="39"/>
        <end position="62"/>
    </location>
</feature>
<keyword evidence="3" id="KW-1185">Reference proteome</keyword>
<evidence type="ECO:0000256" key="1">
    <source>
        <dbReference type="SAM" id="Phobius"/>
    </source>
</evidence>
<comment type="caution">
    <text evidence="2">The sequence shown here is derived from an EMBL/GenBank/DDBJ whole genome shotgun (WGS) entry which is preliminary data.</text>
</comment>
<keyword evidence="1" id="KW-0472">Membrane</keyword>
<gene>
    <name evidence="2" type="ORF">PFISCL1PPCAC_15026</name>
</gene>
<feature type="transmembrane region" description="Helical" evidence="1">
    <location>
        <begin position="82"/>
        <end position="104"/>
    </location>
</feature>
<evidence type="ECO:0000313" key="3">
    <source>
        <dbReference type="Proteomes" id="UP001432322"/>
    </source>
</evidence>
<dbReference type="PANTHER" id="PTHR22941">
    <property type="entry name" value="SERPENTINE RECEPTOR"/>
    <property type="match status" value="1"/>
</dbReference>
<accession>A0AAV5VZB1</accession>
<feature type="transmembrane region" description="Helical" evidence="1">
    <location>
        <begin position="6"/>
        <end position="27"/>
    </location>
</feature>
<evidence type="ECO:0008006" key="4">
    <source>
        <dbReference type="Google" id="ProtNLM"/>
    </source>
</evidence>
<feature type="transmembrane region" description="Helical" evidence="1">
    <location>
        <begin position="174"/>
        <end position="198"/>
    </location>
</feature>
<sequence length="208" mass="23789">LYLRRGYSSMGILSIISIFFTLSIVFTRKGRNAYKYLTGQSLMMCVICDIQLCFSVCPHVVMQRLCGYSLGYLKNVGISTKIQFIGLIFCCIQMYSSAYICIIYRHQSILPFRSSLKLHSRFEWLLTFLAFDLGHSTLCITFAILFKSAEEFDSSPSFLIIRRGVIAPMEWNLFSAWVVGHTAGALVVTVGLVSFTFWHMIYTLKETR</sequence>
<keyword evidence="1" id="KW-1133">Transmembrane helix</keyword>
<feature type="transmembrane region" description="Helical" evidence="1">
    <location>
        <begin position="124"/>
        <end position="146"/>
    </location>
</feature>
<organism evidence="2 3">
    <name type="scientific">Pristionchus fissidentatus</name>
    <dbReference type="NCBI Taxonomy" id="1538716"/>
    <lineage>
        <taxon>Eukaryota</taxon>
        <taxon>Metazoa</taxon>
        <taxon>Ecdysozoa</taxon>
        <taxon>Nematoda</taxon>
        <taxon>Chromadorea</taxon>
        <taxon>Rhabditida</taxon>
        <taxon>Rhabditina</taxon>
        <taxon>Diplogasteromorpha</taxon>
        <taxon>Diplogasteroidea</taxon>
        <taxon>Neodiplogasteridae</taxon>
        <taxon>Pristionchus</taxon>
    </lineage>
</organism>